<feature type="region of interest" description="Disordered" evidence="2">
    <location>
        <begin position="1"/>
        <end position="73"/>
    </location>
</feature>
<dbReference type="InterPro" id="IPR027417">
    <property type="entry name" value="P-loop_NTPase"/>
</dbReference>
<dbReference type="Pfam" id="PF00437">
    <property type="entry name" value="T2SSE"/>
    <property type="match status" value="1"/>
</dbReference>
<dbReference type="InterPro" id="IPR050921">
    <property type="entry name" value="T4SS_GSP_E_ATPase"/>
</dbReference>
<feature type="compositionally biased region" description="Basic and acidic residues" evidence="2">
    <location>
        <begin position="47"/>
        <end position="73"/>
    </location>
</feature>
<evidence type="ECO:0000256" key="1">
    <source>
        <dbReference type="ARBA" id="ARBA00006611"/>
    </source>
</evidence>
<sequence length="499" mass="55823">MFFKRKNINPDFQERASSSSDSQDGGGSGESSHYLQDEEQVMQSADSEPRQGESVVDRKRREVEEREKAVDEARKQIEQELDTKHYYHQRLLETLDLGLLSTLDKERAKKDLHDAIVQLMADDQTKALSAEGRKRIIKQIEDEVFGLGPLEPLLNDATVSDILVNGPKSIFVERRGKLERTPYTFLDDRHLRNIIDRIVSQVGRRIDESSPMVDARLLDGSRVNAIIPPLALDGASVSIRRFAVEKLNMENLLGYNSLSEQMAKFVEAAVKGELNILIAGGTGSGKTTTLNIFSGFIPQDDRIITIEDSAELQLQQPHVVRLETRPANLEGKGEITQRDLVKNSLRMRPDRVVLGEVRGSEAVDMLAAMNTGHDGSLATIHANTPRDALSRVENMFSMAGWNISTKNLRAQIASAIHLVVQMERQEDGRRRMVSISEINGMEGEIITMSEIFKFQRQGVDEEGNVIGYFTATGVVPACHDGLSKKGLHLPFEIFNETYQ</sequence>
<dbReference type="RefSeq" id="WP_237362919.1">
    <property type="nucleotide sequence ID" value="NZ_CAKLDM010000002.1"/>
</dbReference>
<dbReference type="CDD" id="cd01130">
    <property type="entry name" value="VirB11-like_ATPase"/>
    <property type="match status" value="1"/>
</dbReference>
<dbReference type="Proteomes" id="UP000838748">
    <property type="component" value="Unassembled WGS sequence"/>
</dbReference>
<evidence type="ECO:0000256" key="2">
    <source>
        <dbReference type="SAM" id="MobiDB-lite"/>
    </source>
</evidence>
<keyword evidence="5" id="KW-1185">Reference proteome</keyword>
<dbReference type="PANTHER" id="PTHR30486:SF15">
    <property type="entry name" value="TYPE II_IV SECRETION SYSTEM ATPASE"/>
    <property type="match status" value="1"/>
</dbReference>
<evidence type="ECO:0000313" key="4">
    <source>
        <dbReference type="EMBL" id="CAH0541191.1"/>
    </source>
</evidence>
<dbReference type="EMBL" id="CAKLDM010000002">
    <property type="protein sequence ID" value="CAH0541191.1"/>
    <property type="molecule type" value="Genomic_DNA"/>
</dbReference>
<evidence type="ECO:0000313" key="5">
    <source>
        <dbReference type="Proteomes" id="UP000838748"/>
    </source>
</evidence>
<proteinExistence type="inferred from homology"/>
<feature type="domain" description="Bacterial type II secretion system protein E" evidence="3">
    <location>
        <begin position="146"/>
        <end position="424"/>
    </location>
</feature>
<comment type="similarity">
    <text evidence="1">Belongs to the GSP E family.</text>
</comment>
<comment type="caution">
    <text evidence="4">The sequence shown here is derived from an EMBL/GenBank/DDBJ whole genome shotgun (WGS) entry which is preliminary data.</text>
</comment>
<protein>
    <recommendedName>
        <fullName evidence="3">Bacterial type II secretion system protein E domain-containing protein</fullName>
    </recommendedName>
</protein>
<reference evidence="4" key="1">
    <citation type="submission" date="2021-11" db="EMBL/GenBank/DDBJ databases">
        <authorList>
            <person name="Rodrigo-Torres L."/>
            <person name="Arahal R. D."/>
            <person name="Lucena T."/>
        </authorList>
    </citation>
    <scope>NUCLEOTIDE SEQUENCE</scope>
    <source>
        <strain evidence="4">CECT 7928</strain>
    </source>
</reference>
<organism evidence="4 5">
    <name type="scientific">Vibrio marisflavi CECT 7928</name>
    <dbReference type="NCBI Taxonomy" id="634439"/>
    <lineage>
        <taxon>Bacteria</taxon>
        <taxon>Pseudomonadati</taxon>
        <taxon>Pseudomonadota</taxon>
        <taxon>Gammaproteobacteria</taxon>
        <taxon>Vibrionales</taxon>
        <taxon>Vibrionaceae</taxon>
        <taxon>Vibrio</taxon>
    </lineage>
</organism>
<evidence type="ECO:0000259" key="3">
    <source>
        <dbReference type="Pfam" id="PF00437"/>
    </source>
</evidence>
<name>A0ABN8E8Y0_9VIBR</name>
<dbReference type="Gene3D" id="3.30.450.380">
    <property type="match status" value="1"/>
</dbReference>
<gene>
    <name evidence="4" type="ORF">VMF7928_03441</name>
</gene>
<dbReference type="PANTHER" id="PTHR30486">
    <property type="entry name" value="TWITCHING MOTILITY PROTEIN PILT"/>
    <property type="match status" value="1"/>
</dbReference>
<accession>A0ABN8E8Y0</accession>
<dbReference type="SUPFAM" id="SSF52540">
    <property type="entry name" value="P-loop containing nucleoside triphosphate hydrolases"/>
    <property type="match status" value="1"/>
</dbReference>
<dbReference type="InterPro" id="IPR001482">
    <property type="entry name" value="T2SS/T4SS_dom"/>
</dbReference>
<dbReference type="Gene3D" id="3.40.50.300">
    <property type="entry name" value="P-loop containing nucleotide triphosphate hydrolases"/>
    <property type="match status" value="1"/>
</dbReference>